<dbReference type="Proteomes" id="UP000316079">
    <property type="component" value="Unassembled WGS sequence"/>
</dbReference>
<dbReference type="AlphaFoldDB" id="A0A553R8H9"/>
<dbReference type="GO" id="GO:0007129">
    <property type="term" value="P:homologous chromosome pairing at meiosis"/>
    <property type="evidence" value="ECO:0007669"/>
    <property type="project" value="TreeGrafter"/>
</dbReference>
<name>A0A553R8H9_9TELE</name>
<gene>
    <name evidence="8" type="ORF">DNTS_014630</name>
</gene>
<feature type="domain" description="RING-type" evidence="7">
    <location>
        <begin position="7"/>
        <end position="46"/>
    </location>
</feature>
<evidence type="ECO:0000313" key="9">
    <source>
        <dbReference type="Proteomes" id="UP000316079"/>
    </source>
</evidence>
<keyword evidence="3" id="KW-0862">Zinc</keyword>
<keyword evidence="6" id="KW-0175">Coiled coil</keyword>
<dbReference type="GO" id="GO:0016925">
    <property type="term" value="P:protein sumoylation"/>
    <property type="evidence" value="ECO:0007669"/>
    <property type="project" value="TreeGrafter"/>
</dbReference>
<keyword evidence="1" id="KW-0479">Metal-binding</keyword>
<accession>A0A553R8H9</accession>
<organism evidence="8 9">
    <name type="scientific">Danionella cerebrum</name>
    <dbReference type="NCBI Taxonomy" id="2873325"/>
    <lineage>
        <taxon>Eukaryota</taxon>
        <taxon>Metazoa</taxon>
        <taxon>Chordata</taxon>
        <taxon>Craniata</taxon>
        <taxon>Vertebrata</taxon>
        <taxon>Euteleostomi</taxon>
        <taxon>Actinopterygii</taxon>
        <taxon>Neopterygii</taxon>
        <taxon>Teleostei</taxon>
        <taxon>Ostariophysi</taxon>
        <taxon>Cypriniformes</taxon>
        <taxon>Danionidae</taxon>
        <taxon>Danioninae</taxon>
        <taxon>Danionella</taxon>
    </lineage>
</organism>
<dbReference type="InterPro" id="IPR001841">
    <property type="entry name" value="Znf_RING"/>
</dbReference>
<evidence type="ECO:0000256" key="3">
    <source>
        <dbReference type="ARBA" id="ARBA00022833"/>
    </source>
</evidence>
<evidence type="ECO:0000256" key="1">
    <source>
        <dbReference type="ARBA" id="ARBA00022723"/>
    </source>
</evidence>
<dbReference type="OrthoDB" id="2535391at2759"/>
<feature type="coiled-coil region" evidence="6">
    <location>
        <begin position="95"/>
        <end position="122"/>
    </location>
</feature>
<dbReference type="GO" id="GO:0008270">
    <property type="term" value="F:zinc ion binding"/>
    <property type="evidence" value="ECO:0007669"/>
    <property type="project" value="UniProtKB-KW"/>
</dbReference>
<keyword evidence="2 5" id="KW-0863">Zinc-finger</keyword>
<evidence type="ECO:0000259" key="7">
    <source>
        <dbReference type="PROSITE" id="PS50089"/>
    </source>
</evidence>
<sequence length="259" mass="28891">MSLWISCNACFSSPGPARQLAITNCGHIVCNVCFQRGKQGLCLICKAKCKFSPLSEKSSSDVQILFSDISSVAVKYFSEISKVVKFQTKHQKRLLTHYEQTVERMKEERLEMKLEMQKMSEKIVEQQAYISKLEMTVHSQSFSDEQLSLFLSVLDVTGFVRHPPLSGRDLTAGGSLTKRGFSQKLTVERPHGFGSSQSIKPEPFNPIQSFCQRALQWSTGAHDESVLCRGLPPGVDPSVQAAFKIPLRVSCDAPVTRTQ</sequence>
<dbReference type="EMBL" id="SRMA01025159">
    <property type="protein sequence ID" value="TRY98491.1"/>
    <property type="molecule type" value="Genomic_DNA"/>
</dbReference>
<evidence type="ECO:0000256" key="4">
    <source>
        <dbReference type="ARBA" id="ARBA00023254"/>
    </source>
</evidence>
<dbReference type="PANTHER" id="PTHR22663">
    <property type="entry name" value="RING FINGER PROTEIN NARYA-RELATED"/>
    <property type="match status" value="1"/>
</dbReference>
<dbReference type="STRING" id="623744.A0A553R8H9"/>
<reference evidence="8 9" key="1">
    <citation type="journal article" date="2019" name="Sci. Data">
        <title>Hybrid genome assembly and annotation of Danionella translucida.</title>
        <authorList>
            <person name="Kadobianskyi M."/>
            <person name="Schulze L."/>
            <person name="Schuelke M."/>
            <person name="Judkewitz B."/>
        </authorList>
    </citation>
    <scope>NUCLEOTIDE SEQUENCE [LARGE SCALE GENOMIC DNA]</scope>
    <source>
        <strain evidence="8 9">Bolton</strain>
    </source>
</reference>
<dbReference type="InterPro" id="IPR042123">
    <property type="entry name" value="Zip3/RNF212-like"/>
</dbReference>
<evidence type="ECO:0000256" key="5">
    <source>
        <dbReference type="PROSITE-ProRule" id="PRU00175"/>
    </source>
</evidence>
<dbReference type="PROSITE" id="PS50089">
    <property type="entry name" value="ZF_RING_2"/>
    <property type="match status" value="1"/>
</dbReference>
<evidence type="ECO:0000313" key="8">
    <source>
        <dbReference type="EMBL" id="TRY98491.1"/>
    </source>
</evidence>
<proteinExistence type="predicted"/>
<dbReference type="Pfam" id="PF14634">
    <property type="entry name" value="zf-RING_5"/>
    <property type="match status" value="1"/>
</dbReference>
<comment type="caution">
    <text evidence="8">The sequence shown here is derived from an EMBL/GenBank/DDBJ whole genome shotgun (WGS) entry which is preliminary data.</text>
</comment>
<protein>
    <recommendedName>
        <fullName evidence="7">RING-type domain-containing protein</fullName>
    </recommendedName>
</protein>
<dbReference type="PANTHER" id="PTHR22663:SF21">
    <property type="entry name" value="E3 SUMO-PROTEIN LIGASE RNF212-RELATED"/>
    <property type="match status" value="1"/>
</dbReference>
<keyword evidence="4" id="KW-0469">Meiosis</keyword>
<dbReference type="GO" id="GO:0019789">
    <property type="term" value="F:SUMO transferase activity"/>
    <property type="evidence" value="ECO:0007669"/>
    <property type="project" value="InterPro"/>
</dbReference>
<dbReference type="GO" id="GO:0000795">
    <property type="term" value="C:synaptonemal complex"/>
    <property type="evidence" value="ECO:0007669"/>
    <property type="project" value="InterPro"/>
</dbReference>
<dbReference type="GO" id="GO:0007131">
    <property type="term" value="P:reciprocal meiotic recombination"/>
    <property type="evidence" value="ECO:0007669"/>
    <property type="project" value="InterPro"/>
</dbReference>
<evidence type="ECO:0000256" key="2">
    <source>
        <dbReference type="ARBA" id="ARBA00022771"/>
    </source>
</evidence>
<evidence type="ECO:0000256" key="6">
    <source>
        <dbReference type="SAM" id="Coils"/>
    </source>
</evidence>
<keyword evidence="9" id="KW-1185">Reference proteome</keyword>